<protein>
    <submittedName>
        <fullName evidence="1">Uncharacterized protein</fullName>
    </submittedName>
</protein>
<keyword evidence="2" id="KW-1185">Reference proteome</keyword>
<dbReference type="Proteomes" id="UP000887159">
    <property type="component" value="Unassembled WGS sequence"/>
</dbReference>
<evidence type="ECO:0000313" key="1">
    <source>
        <dbReference type="EMBL" id="GFY09891.1"/>
    </source>
</evidence>
<reference evidence="1" key="1">
    <citation type="submission" date="2020-08" db="EMBL/GenBank/DDBJ databases">
        <title>Multicomponent nature underlies the extraordinary mechanical properties of spider dragline silk.</title>
        <authorList>
            <person name="Kono N."/>
            <person name="Nakamura H."/>
            <person name="Mori M."/>
            <person name="Yoshida Y."/>
            <person name="Ohtoshi R."/>
            <person name="Malay A.D."/>
            <person name="Moran D.A.P."/>
            <person name="Tomita M."/>
            <person name="Numata K."/>
            <person name="Arakawa K."/>
        </authorList>
    </citation>
    <scope>NUCLEOTIDE SEQUENCE</scope>
</reference>
<dbReference type="EMBL" id="BMAU01021292">
    <property type="protein sequence ID" value="GFY09891.1"/>
    <property type="molecule type" value="Genomic_DNA"/>
</dbReference>
<dbReference type="AlphaFoldDB" id="A0A8X6SK46"/>
<sequence>MVQPCLFYFFTRKPLSPIAFSLISRLSPSVHYKSRAQKPVGFILRRDMEHELAFTLHLAVYQEADLGDYITFMMNFRGVLIRLKPSEVIELKLSMPSTLSM</sequence>
<evidence type="ECO:0000313" key="2">
    <source>
        <dbReference type="Proteomes" id="UP000887159"/>
    </source>
</evidence>
<accession>A0A8X6SK46</accession>
<comment type="caution">
    <text evidence="1">The sequence shown here is derived from an EMBL/GenBank/DDBJ whole genome shotgun (WGS) entry which is preliminary data.</text>
</comment>
<gene>
    <name evidence="1" type="ORF">TNCV_3698531</name>
</gene>
<proteinExistence type="predicted"/>
<organism evidence="1 2">
    <name type="scientific">Trichonephila clavipes</name>
    <name type="common">Golden silk orbweaver</name>
    <name type="synonym">Nephila clavipes</name>
    <dbReference type="NCBI Taxonomy" id="2585209"/>
    <lineage>
        <taxon>Eukaryota</taxon>
        <taxon>Metazoa</taxon>
        <taxon>Ecdysozoa</taxon>
        <taxon>Arthropoda</taxon>
        <taxon>Chelicerata</taxon>
        <taxon>Arachnida</taxon>
        <taxon>Araneae</taxon>
        <taxon>Araneomorphae</taxon>
        <taxon>Entelegynae</taxon>
        <taxon>Araneoidea</taxon>
        <taxon>Nephilidae</taxon>
        <taxon>Trichonephila</taxon>
    </lineage>
</organism>
<name>A0A8X6SK46_TRICX</name>